<proteinExistence type="predicted"/>
<dbReference type="Proteomes" id="UP001066276">
    <property type="component" value="Chromosome 2_1"/>
</dbReference>
<evidence type="ECO:0000313" key="2">
    <source>
        <dbReference type="EMBL" id="KAJ1201445.1"/>
    </source>
</evidence>
<comment type="caution">
    <text evidence="2">The sequence shown here is derived from an EMBL/GenBank/DDBJ whole genome shotgun (WGS) entry which is preliminary data.</text>
</comment>
<evidence type="ECO:0000313" key="3">
    <source>
        <dbReference type="Proteomes" id="UP001066276"/>
    </source>
</evidence>
<name>A0AAV7VLH9_PLEWA</name>
<gene>
    <name evidence="2" type="ORF">NDU88_005254</name>
</gene>
<keyword evidence="3" id="KW-1185">Reference proteome</keyword>
<accession>A0AAV7VLH9</accession>
<organism evidence="2 3">
    <name type="scientific">Pleurodeles waltl</name>
    <name type="common">Iberian ribbed newt</name>
    <dbReference type="NCBI Taxonomy" id="8319"/>
    <lineage>
        <taxon>Eukaryota</taxon>
        <taxon>Metazoa</taxon>
        <taxon>Chordata</taxon>
        <taxon>Craniata</taxon>
        <taxon>Vertebrata</taxon>
        <taxon>Euteleostomi</taxon>
        <taxon>Amphibia</taxon>
        <taxon>Batrachia</taxon>
        <taxon>Caudata</taxon>
        <taxon>Salamandroidea</taxon>
        <taxon>Salamandridae</taxon>
        <taxon>Pleurodelinae</taxon>
        <taxon>Pleurodeles</taxon>
    </lineage>
</organism>
<dbReference type="EMBL" id="JANPWB010000003">
    <property type="protein sequence ID" value="KAJ1201445.1"/>
    <property type="molecule type" value="Genomic_DNA"/>
</dbReference>
<feature type="compositionally biased region" description="Basic and acidic residues" evidence="1">
    <location>
        <begin position="105"/>
        <end position="124"/>
    </location>
</feature>
<sequence length="136" mass="15113">MEQQGALMWYEDFQAGQSIDLSRGIVESEKGEVYGERSLEREEGPASVLQGLAGTFRSSRKLRVAQDTQGEEKAELWVAGWTYEGSRKSPGLGDGEVVRAPWDGRSGKPVDVSRHQQSAEKEAWWENGFSGAPRRP</sequence>
<reference evidence="2" key="1">
    <citation type="journal article" date="2022" name="bioRxiv">
        <title>Sequencing and chromosome-scale assembly of the giantPleurodeles waltlgenome.</title>
        <authorList>
            <person name="Brown T."/>
            <person name="Elewa A."/>
            <person name="Iarovenko S."/>
            <person name="Subramanian E."/>
            <person name="Araus A.J."/>
            <person name="Petzold A."/>
            <person name="Susuki M."/>
            <person name="Suzuki K.-i.T."/>
            <person name="Hayashi T."/>
            <person name="Toyoda A."/>
            <person name="Oliveira C."/>
            <person name="Osipova E."/>
            <person name="Leigh N.D."/>
            <person name="Simon A."/>
            <person name="Yun M.H."/>
        </authorList>
    </citation>
    <scope>NUCLEOTIDE SEQUENCE</scope>
    <source>
        <strain evidence="2">20211129_DDA</strain>
        <tissue evidence="2">Liver</tissue>
    </source>
</reference>
<evidence type="ECO:0000256" key="1">
    <source>
        <dbReference type="SAM" id="MobiDB-lite"/>
    </source>
</evidence>
<dbReference type="AlphaFoldDB" id="A0AAV7VLH9"/>
<feature type="region of interest" description="Disordered" evidence="1">
    <location>
        <begin position="85"/>
        <end position="136"/>
    </location>
</feature>
<protein>
    <submittedName>
        <fullName evidence="2">Uncharacterized protein</fullName>
    </submittedName>
</protein>